<keyword evidence="3" id="KW-1185">Reference proteome</keyword>
<sequence>VEDPTASYGFGGVFGGKGTWTTHAGNFGEGTSNFGEGTSNLGEGTSFTMRGPDIEEEIVGDEDFNPDEDDFTDETSETESDRSINEESEQEFIEEHPFPNEGLHVYREMGEWDSSCVDRDEYALPLWDGHVETIRLGTVFRTKEEAQTGVMAWNVENLRAVRTKHSNKKSFKVVCRSAEVVPCMWKARVSLNKWAHDMWEVTEWTDSHTCMQVVERNDHKNVTATMISNLLLAKIQKQVTYSVEMVQADVKSTWSVDVSYKKAQGEGGQVKRGAIYMISGGPTDGDSNNARRGHVRAMKRKREEVGITARVLEISFWAEDAAGVVIPHNDALVITTEVAGFDVKRVFIDTGSSVDVMFYDCFVQINRELNVELKLVATALYSFNGREVMLMGEVSLYVTLGKGATRK</sequence>
<feature type="non-terminal residue" evidence="2">
    <location>
        <position position="1"/>
    </location>
</feature>
<gene>
    <name evidence="2" type="ORF">SHERM_20250</name>
</gene>
<organism evidence="2 3">
    <name type="scientific">Striga hermonthica</name>
    <name type="common">Purple witchweed</name>
    <name type="synonym">Buchnera hermonthica</name>
    <dbReference type="NCBI Taxonomy" id="68872"/>
    <lineage>
        <taxon>Eukaryota</taxon>
        <taxon>Viridiplantae</taxon>
        <taxon>Streptophyta</taxon>
        <taxon>Embryophyta</taxon>
        <taxon>Tracheophyta</taxon>
        <taxon>Spermatophyta</taxon>
        <taxon>Magnoliopsida</taxon>
        <taxon>eudicotyledons</taxon>
        <taxon>Gunneridae</taxon>
        <taxon>Pentapetalae</taxon>
        <taxon>asterids</taxon>
        <taxon>lamiids</taxon>
        <taxon>Lamiales</taxon>
        <taxon>Orobanchaceae</taxon>
        <taxon>Buchnereae</taxon>
        <taxon>Striga</taxon>
    </lineage>
</organism>
<name>A0A9N7N5D6_STRHE</name>
<feature type="compositionally biased region" description="Polar residues" evidence="1">
    <location>
        <begin position="27"/>
        <end position="48"/>
    </location>
</feature>
<evidence type="ECO:0000313" key="3">
    <source>
        <dbReference type="Proteomes" id="UP001153555"/>
    </source>
</evidence>
<reference evidence="2" key="1">
    <citation type="submission" date="2019-12" db="EMBL/GenBank/DDBJ databases">
        <authorList>
            <person name="Scholes J."/>
        </authorList>
    </citation>
    <scope>NUCLEOTIDE SEQUENCE</scope>
</reference>
<evidence type="ECO:0000256" key="1">
    <source>
        <dbReference type="SAM" id="MobiDB-lite"/>
    </source>
</evidence>
<dbReference type="PANTHER" id="PTHR33240">
    <property type="entry name" value="OS08G0508500 PROTEIN"/>
    <property type="match status" value="1"/>
</dbReference>
<dbReference type="OrthoDB" id="1752268at2759"/>
<dbReference type="Proteomes" id="UP001153555">
    <property type="component" value="Unassembled WGS sequence"/>
</dbReference>
<feature type="non-terminal residue" evidence="2">
    <location>
        <position position="407"/>
    </location>
</feature>
<dbReference type="PANTHER" id="PTHR33240:SF15">
    <property type="entry name" value="GAG-PRO-LIKE PROTEIN"/>
    <property type="match status" value="1"/>
</dbReference>
<accession>A0A9N7N5D6</accession>
<dbReference type="AlphaFoldDB" id="A0A9N7N5D6"/>
<protein>
    <recommendedName>
        <fullName evidence="4">Transposase MuDR plant domain-containing protein</fullName>
    </recommendedName>
</protein>
<feature type="compositionally biased region" description="Acidic residues" evidence="1">
    <location>
        <begin position="54"/>
        <end position="78"/>
    </location>
</feature>
<feature type="region of interest" description="Disordered" evidence="1">
    <location>
        <begin position="27"/>
        <end position="90"/>
    </location>
</feature>
<evidence type="ECO:0008006" key="4">
    <source>
        <dbReference type="Google" id="ProtNLM"/>
    </source>
</evidence>
<dbReference type="EMBL" id="CACSLK010024531">
    <property type="protein sequence ID" value="CAA0823063.1"/>
    <property type="molecule type" value="Genomic_DNA"/>
</dbReference>
<evidence type="ECO:0000313" key="2">
    <source>
        <dbReference type="EMBL" id="CAA0823063.1"/>
    </source>
</evidence>
<proteinExistence type="predicted"/>
<comment type="caution">
    <text evidence="2">The sequence shown here is derived from an EMBL/GenBank/DDBJ whole genome shotgun (WGS) entry which is preliminary data.</text>
</comment>